<protein>
    <recommendedName>
        <fullName evidence="2">Ice-binding protein C-terminal domain-containing protein</fullName>
    </recommendedName>
</protein>
<dbReference type="NCBIfam" id="TIGR02595">
    <property type="entry name" value="PEP_CTERM"/>
    <property type="match status" value="1"/>
</dbReference>
<feature type="signal peptide" evidence="1">
    <location>
        <begin position="1"/>
        <end position="19"/>
    </location>
</feature>
<name>A0A840KZR0_9BURK</name>
<dbReference type="EMBL" id="JACHLP010000001">
    <property type="protein sequence ID" value="MBB4841674.1"/>
    <property type="molecule type" value="Genomic_DNA"/>
</dbReference>
<organism evidence="3 4">
    <name type="scientific">Roseateles oligotrophus</name>
    <dbReference type="NCBI Taxonomy" id="1769250"/>
    <lineage>
        <taxon>Bacteria</taxon>
        <taxon>Pseudomonadati</taxon>
        <taxon>Pseudomonadota</taxon>
        <taxon>Betaproteobacteria</taxon>
        <taxon>Burkholderiales</taxon>
        <taxon>Sphaerotilaceae</taxon>
        <taxon>Roseateles</taxon>
    </lineage>
</organism>
<evidence type="ECO:0000313" key="3">
    <source>
        <dbReference type="EMBL" id="MBB4841674.1"/>
    </source>
</evidence>
<dbReference type="Proteomes" id="UP000562027">
    <property type="component" value="Unassembled WGS sequence"/>
</dbReference>
<evidence type="ECO:0000256" key="1">
    <source>
        <dbReference type="SAM" id="SignalP"/>
    </source>
</evidence>
<gene>
    <name evidence="3" type="ORF">HNP55_000169</name>
</gene>
<dbReference type="RefSeq" id="WP_184295110.1">
    <property type="nucleotide sequence ID" value="NZ_JACHLP010000001.1"/>
</dbReference>
<accession>A0A840KZR0</accession>
<feature type="domain" description="Ice-binding protein C-terminal" evidence="2">
    <location>
        <begin position="199"/>
        <end position="223"/>
    </location>
</feature>
<sequence length="225" mass="22504">MKKLTISMLISLAALGAQAGTVSYNFANSLATTEINQSGSLGLFDSSLGNLTGIDLLLNGQMVTSISLINNAAQAQTTKATGTVDLLFSSSLGSLNALLSGKTLAMSSSTGFQTLASGASATFGPLSDAQGVHYTTQLNGLWADFSRAGGGNFNIGCTSMSGVSVIGGGGNIGSSQQTRAACGAEIVYTYASNPTPPTPVSEPASLALLGLALVGAGIGTRRRKA</sequence>
<dbReference type="NCBIfam" id="NF033208">
    <property type="entry name" value="choice_anch_E"/>
    <property type="match status" value="1"/>
</dbReference>
<dbReference type="InterPro" id="IPR013424">
    <property type="entry name" value="Ice-binding_C"/>
</dbReference>
<dbReference type="Pfam" id="PF07589">
    <property type="entry name" value="PEP-CTERM"/>
    <property type="match status" value="1"/>
</dbReference>
<comment type="caution">
    <text evidence="3">The sequence shown here is derived from an EMBL/GenBank/DDBJ whole genome shotgun (WGS) entry which is preliminary data.</text>
</comment>
<proteinExistence type="predicted"/>
<feature type="chain" id="PRO_5032541582" description="Ice-binding protein C-terminal domain-containing protein" evidence="1">
    <location>
        <begin position="20"/>
        <end position="225"/>
    </location>
</feature>
<evidence type="ECO:0000259" key="2">
    <source>
        <dbReference type="Pfam" id="PF07589"/>
    </source>
</evidence>
<keyword evidence="4" id="KW-1185">Reference proteome</keyword>
<reference evidence="3 4" key="1">
    <citation type="submission" date="2020-08" db="EMBL/GenBank/DDBJ databases">
        <title>Functional genomics of gut bacteria from endangered species of beetles.</title>
        <authorList>
            <person name="Carlos-Shanley C."/>
        </authorList>
    </citation>
    <scope>NUCLEOTIDE SEQUENCE [LARGE SCALE GENOMIC DNA]</scope>
    <source>
        <strain evidence="3 4">S00239</strain>
    </source>
</reference>
<dbReference type="AlphaFoldDB" id="A0A840KZR0"/>
<keyword evidence="1" id="KW-0732">Signal</keyword>
<evidence type="ECO:0000313" key="4">
    <source>
        <dbReference type="Proteomes" id="UP000562027"/>
    </source>
</evidence>